<keyword evidence="2" id="KW-0472">Membrane</keyword>
<evidence type="ECO:0000256" key="2">
    <source>
        <dbReference type="SAM" id="Phobius"/>
    </source>
</evidence>
<accession>A0A1Z3HQW7</accession>
<feature type="transmembrane region" description="Helical" evidence="2">
    <location>
        <begin position="12"/>
        <end position="33"/>
    </location>
</feature>
<feature type="compositionally biased region" description="Low complexity" evidence="1">
    <location>
        <begin position="76"/>
        <end position="85"/>
    </location>
</feature>
<protein>
    <recommendedName>
        <fullName evidence="5">ARC6 IMS domain-containing protein</fullName>
    </recommendedName>
</protein>
<dbReference type="RefSeq" id="WP_080810286.1">
    <property type="nucleotide sequence ID" value="NZ_CP021983.2"/>
</dbReference>
<keyword evidence="2" id="KW-0812">Transmembrane</keyword>
<dbReference type="AlphaFoldDB" id="A0A1Z3HQW7"/>
<organism evidence="3 4">
    <name type="scientific">Halomicronema hongdechloris C2206</name>
    <dbReference type="NCBI Taxonomy" id="1641165"/>
    <lineage>
        <taxon>Bacteria</taxon>
        <taxon>Bacillati</taxon>
        <taxon>Cyanobacteriota</taxon>
        <taxon>Cyanophyceae</taxon>
        <taxon>Nodosilineales</taxon>
        <taxon>Nodosilineaceae</taxon>
        <taxon>Halomicronema</taxon>
    </lineage>
</organism>
<keyword evidence="2" id="KW-1133">Transmembrane helix</keyword>
<evidence type="ECO:0000256" key="1">
    <source>
        <dbReference type="SAM" id="MobiDB-lite"/>
    </source>
</evidence>
<dbReference type="Proteomes" id="UP000191901">
    <property type="component" value="Chromosome"/>
</dbReference>
<dbReference type="EMBL" id="CP021983">
    <property type="protein sequence ID" value="ASC72719.1"/>
    <property type="molecule type" value="Genomic_DNA"/>
</dbReference>
<evidence type="ECO:0008006" key="5">
    <source>
        <dbReference type="Google" id="ProtNLM"/>
    </source>
</evidence>
<evidence type="ECO:0000313" key="3">
    <source>
        <dbReference type="EMBL" id="ASC72719.1"/>
    </source>
</evidence>
<name>A0A1Z3HQW7_9CYAN</name>
<proteinExistence type="predicted"/>
<feature type="region of interest" description="Disordered" evidence="1">
    <location>
        <begin position="69"/>
        <end position="94"/>
    </location>
</feature>
<evidence type="ECO:0000313" key="4">
    <source>
        <dbReference type="Proteomes" id="UP000191901"/>
    </source>
</evidence>
<gene>
    <name evidence="3" type="ORF">XM38_036770</name>
</gene>
<keyword evidence="4" id="KW-1185">Reference proteome</keyword>
<sequence>MDEIIKAVSDTPLPTLLVVGGLFFLLLSVASQVGGQIQMSPKRQITAGLIGLFLLSLGITLSFIPDTPPVSRTTTPTEPEVVDSPSPEPAITSEPTTTADEVLVEYFVALESRDFNRAKELHPNLNVAATEEWLEGINRPTEPIHSIGLVSFEPKASDSPDRKILTTSIRYCRTDGSGTDERKDFFLNRVNGAWVIQAAAQPAEVKSIRCW</sequence>
<feature type="transmembrane region" description="Helical" evidence="2">
    <location>
        <begin position="45"/>
        <end position="64"/>
    </location>
</feature>
<reference evidence="3 4" key="1">
    <citation type="journal article" date="2016" name="Biochim. Biophys. Acta">
        <title>Characterization of red-shifted phycobilisomes isolated from the chlorophyll f-containing cyanobacterium Halomicronema hongdechloris.</title>
        <authorList>
            <person name="Li Y."/>
            <person name="Lin Y."/>
            <person name="Garvey C.J."/>
            <person name="Birch D."/>
            <person name="Corkery R.W."/>
            <person name="Loughlin P.C."/>
            <person name="Scheer H."/>
            <person name="Willows R.D."/>
            <person name="Chen M."/>
        </authorList>
    </citation>
    <scope>NUCLEOTIDE SEQUENCE [LARGE SCALE GENOMIC DNA]</scope>
    <source>
        <strain evidence="3 4">C2206</strain>
    </source>
</reference>
<dbReference type="KEGG" id="hhg:XM38_036770"/>